<proteinExistence type="predicted"/>
<dbReference type="Proteomes" id="UP000070133">
    <property type="component" value="Unassembled WGS sequence"/>
</dbReference>
<comment type="caution">
    <text evidence="1">The sequence shown here is derived from an EMBL/GenBank/DDBJ whole genome shotgun (WGS) entry which is preliminary data.</text>
</comment>
<accession>A0A139GZK8</accession>
<evidence type="ECO:0000313" key="2">
    <source>
        <dbReference type="Proteomes" id="UP000070133"/>
    </source>
</evidence>
<keyword evidence="2" id="KW-1185">Reference proteome</keyword>
<gene>
    <name evidence="1" type="ORF">AC578_10107</name>
</gene>
<dbReference type="EMBL" id="LFZN01000208">
    <property type="protein sequence ID" value="KXS95599.1"/>
    <property type="molecule type" value="Genomic_DNA"/>
</dbReference>
<reference evidence="1 2" key="1">
    <citation type="submission" date="2015-07" db="EMBL/GenBank/DDBJ databases">
        <title>Comparative genomics of the Sigatoka disease complex on banana suggests a link between parallel evolutionary changes in Pseudocercospora fijiensis and Pseudocercospora eumusae and increased virulence on the banana host.</title>
        <authorList>
            <person name="Chang T.-C."/>
            <person name="Salvucci A."/>
            <person name="Crous P.W."/>
            <person name="Stergiopoulos I."/>
        </authorList>
    </citation>
    <scope>NUCLEOTIDE SEQUENCE [LARGE SCALE GENOMIC DNA]</scope>
    <source>
        <strain evidence="1 2">CBS 114824</strain>
    </source>
</reference>
<name>A0A139GZK8_9PEZI</name>
<evidence type="ECO:0000313" key="1">
    <source>
        <dbReference type="EMBL" id="KXS95599.1"/>
    </source>
</evidence>
<sequence>MAVCEAYDAFEFSGWSFTNAFTDADITFKFAPVFDLPYNAKRISIIGGVVQALPHSIHAGIIRQARCRSELRQQQDSSHIGLCRADVQSCKHVSHEAEPYHLLSCYFHGVKILLALPQLAVSQQ</sequence>
<dbReference type="AlphaFoldDB" id="A0A139GZK8"/>
<organism evidence="1 2">
    <name type="scientific">Pseudocercospora eumusae</name>
    <dbReference type="NCBI Taxonomy" id="321146"/>
    <lineage>
        <taxon>Eukaryota</taxon>
        <taxon>Fungi</taxon>
        <taxon>Dikarya</taxon>
        <taxon>Ascomycota</taxon>
        <taxon>Pezizomycotina</taxon>
        <taxon>Dothideomycetes</taxon>
        <taxon>Dothideomycetidae</taxon>
        <taxon>Mycosphaerellales</taxon>
        <taxon>Mycosphaerellaceae</taxon>
        <taxon>Pseudocercospora</taxon>
    </lineage>
</organism>
<protein>
    <submittedName>
        <fullName evidence="1">Uncharacterized protein</fullName>
    </submittedName>
</protein>